<feature type="transmembrane region" description="Helical" evidence="8">
    <location>
        <begin position="412"/>
        <end position="432"/>
    </location>
</feature>
<feature type="domain" description="NADH:quinone oxidoreductase/Mrp antiporter transmembrane" evidence="9">
    <location>
        <begin position="132"/>
        <end position="426"/>
    </location>
</feature>
<dbReference type="GO" id="GO:0005886">
    <property type="term" value="C:plasma membrane"/>
    <property type="evidence" value="ECO:0007669"/>
    <property type="project" value="UniProtKB-SubCell"/>
</dbReference>
<evidence type="ECO:0000256" key="1">
    <source>
        <dbReference type="ARBA" id="ARBA00004651"/>
    </source>
</evidence>
<evidence type="ECO:0000256" key="4">
    <source>
        <dbReference type="ARBA" id="ARBA00022692"/>
    </source>
</evidence>
<dbReference type="PANTHER" id="PTHR42703:SF1">
    <property type="entry name" value="NA(+)_H(+) ANTIPORTER SUBUNIT D1"/>
    <property type="match status" value="1"/>
</dbReference>
<sequence>MISDHFIVLIIVIPLLSAPLCVLFHRPALAWSVALAVTWTTLGVAISLFMRVLNSGVIVYSIGDWAAPWGIEYRLDLLGAVMLLIVSAMGALSVLYARKSVEREIPADRIYLFYAMMLLCQTGLMGISVTGDAFNLFVFLEISSLSSYVLIAFGKDRRALTASLRYLIMGTIGATFYIIGVGMMYMMTGSLNMVDLSGILPAVADTRTILVALAFLTVGLSLKLALFPLHTWLPNAYSYAPSVVSTFIASTATKIAVYALLRIYFTVFAKVDLFHVFPMLWEMLMGLALLGMFAASLVAIFQTNVKRMLAYSSIAQVGYMVLGISFVSVAGLSGTIVHLFNHALTKGALFMAVGIFALRIRSSDLNDLAGIGRRMPVTMAAFVIAGLSLIGVPATAGFVSKWALIQAALEQHMWPIAVLILLSSLLAVIYVWRVVEVAYFRRAPADAPHLEEAPLSMMAPLWVLTAATVYFGINGTATLDVAVRAASILLKGPQ</sequence>
<feature type="transmembrane region" description="Helical" evidence="8">
    <location>
        <begin position="73"/>
        <end position="97"/>
    </location>
</feature>
<feature type="transmembrane region" description="Helical" evidence="8">
    <location>
        <begin position="281"/>
        <end position="301"/>
    </location>
</feature>
<dbReference type="InterPro" id="IPR003918">
    <property type="entry name" value="NADH_UbQ_OxRdtase"/>
</dbReference>
<comment type="caution">
    <text evidence="10">The sequence shown here is derived from an EMBL/GenBank/DDBJ whole genome shotgun (WGS) entry which is preliminary data.</text>
</comment>
<feature type="transmembrane region" description="Helical" evidence="8">
    <location>
        <begin position="339"/>
        <end position="358"/>
    </location>
</feature>
<dbReference type="GO" id="GO:0042773">
    <property type="term" value="P:ATP synthesis coupled electron transport"/>
    <property type="evidence" value="ECO:0007669"/>
    <property type="project" value="InterPro"/>
</dbReference>
<dbReference type="PRINTS" id="PR01437">
    <property type="entry name" value="NUOXDRDTASE4"/>
</dbReference>
<name>A0A4R3JH16_9PROT</name>
<dbReference type="PANTHER" id="PTHR42703">
    <property type="entry name" value="NADH DEHYDROGENASE"/>
    <property type="match status" value="1"/>
</dbReference>
<dbReference type="EMBL" id="SLZW01000002">
    <property type="protein sequence ID" value="TCS64070.1"/>
    <property type="molecule type" value="Genomic_DNA"/>
</dbReference>
<feature type="transmembrane region" description="Helical" evidence="8">
    <location>
        <begin position="6"/>
        <end position="24"/>
    </location>
</feature>
<evidence type="ECO:0000313" key="11">
    <source>
        <dbReference type="Proteomes" id="UP000295304"/>
    </source>
</evidence>
<evidence type="ECO:0000256" key="8">
    <source>
        <dbReference type="SAM" id="Phobius"/>
    </source>
</evidence>
<reference evidence="10 11" key="1">
    <citation type="submission" date="2019-03" db="EMBL/GenBank/DDBJ databases">
        <title>Genomic Encyclopedia of Type Strains, Phase IV (KMG-IV): sequencing the most valuable type-strain genomes for metagenomic binning, comparative biology and taxonomic classification.</title>
        <authorList>
            <person name="Goeker M."/>
        </authorList>
    </citation>
    <scope>NUCLEOTIDE SEQUENCE [LARGE SCALE GENOMIC DNA]</scope>
    <source>
        <strain evidence="10 11">DSM 101688</strain>
    </source>
</reference>
<evidence type="ECO:0000256" key="3">
    <source>
        <dbReference type="ARBA" id="ARBA00022475"/>
    </source>
</evidence>
<dbReference type="InterPro" id="IPR001750">
    <property type="entry name" value="ND/Mrp_TM"/>
</dbReference>
<feature type="transmembrane region" description="Helical" evidence="8">
    <location>
        <begin position="31"/>
        <end position="53"/>
    </location>
</feature>
<proteinExistence type="inferred from homology"/>
<evidence type="ECO:0000256" key="5">
    <source>
        <dbReference type="ARBA" id="ARBA00022989"/>
    </source>
</evidence>
<protein>
    <submittedName>
        <fullName evidence="10">Multisubunit sodium/proton antiporter MrpD subunit</fullName>
    </submittedName>
</protein>
<keyword evidence="11" id="KW-1185">Reference proteome</keyword>
<feature type="transmembrane region" description="Helical" evidence="8">
    <location>
        <begin position="379"/>
        <end position="400"/>
    </location>
</feature>
<feature type="transmembrane region" description="Helical" evidence="8">
    <location>
        <begin position="239"/>
        <end position="261"/>
    </location>
</feature>
<dbReference type="OrthoDB" id="9768329at2"/>
<organism evidence="10 11">
    <name type="scientific">Varunaivibrio sulfuroxidans</name>
    <dbReference type="NCBI Taxonomy" id="1773489"/>
    <lineage>
        <taxon>Bacteria</taxon>
        <taxon>Pseudomonadati</taxon>
        <taxon>Pseudomonadota</taxon>
        <taxon>Alphaproteobacteria</taxon>
        <taxon>Rhodospirillales</taxon>
        <taxon>Magnetovibrionaceae</taxon>
        <taxon>Varunaivibrio</taxon>
    </lineage>
</organism>
<feature type="transmembrane region" description="Helical" evidence="8">
    <location>
        <begin position="133"/>
        <end position="154"/>
    </location>
</feature>
<keyword evidence="6 8" id="KW-0472">Membrane</keyword>
<gene>
    <name evidence="10" type="ORF">EDD55_102107</name>
</gene>
<dbReference type="RefSeq" id="WP_132938043.1">
    <property type="nucleotide sequence ID" value="NZ_CP119676.1"/>
</dbReference>
<evidence type="ECO:0000259" key="9">
    <source>
        <dbReference type="Pfam" id="PF00361"/>
    </source>
</evidence>
<dbReference type="InterPro" id="IPR050586">
    <property type="entry name" value="CPA3_Na-H_Antiporter_D"/>
</dbReference>
<dbReference type="Proteomes" id="UP000295304">
    <property type="component" value="Unassembled WGS sequence"/>
</dbReference>
<dbReference type="Pfam" id="PF00361">
    <property type="entry name" value="Proton_antipo_M"/>
    <property type="match status" value="1"/>
</dbReference>
<comment type="similarity">
    <text evidence="2">Belongs to the CPA3 antiporters (TC 2.A.63) subunit D family.</text>
</comment>
<keyword evidence="5 8" id="KW-1133">Transmembrane helix</keyword>
<dbReference type="AlphaFoldDB" id="A0A4R3JH16"/>
<feature type="transmembrane region" description="Helical" evidence="8">
    <location>
        <begin position="208"/>
        <end position="227"/>
    </location>
</feature>
<keyword evidence="4 7" id="KW-0812">Transmembrane</keyword>
<evidence type="ECO:0000256" key="6">
    <source>
        <dbReference type="ARBA" id="ARBA00023136"/>
    </source>
</evidence>
<comment type="subcellular location">
    <subcellularLocation>
        <location evidence="1">Cell membrane</location>
        <topology evidence="1">Multi-pass membrane protein</topology>
    </subcellularLocation>
    <subcellularLocation>
        <location evidence="7">Membrane</location>
        <topology evidence="7">Multi-pass membrane protein</topology>
    </subcellularLocation>
</comment>
<feature type="transmembrane region" description="Helical" evidence="8">
    <location>
        <begin position="308"/>
        <end position="333"/>
    </location>
</feature>
<dbReference type="GO" id="GO:0008137">
    <property type="term" value="F:NADH dehydrogenase (ubiquinone) activity"/>
    <property type="evidence" value="ECO:0007669"/>
    <property type="project" value="InterPro"/>
</dbReference>
<evidence type="ECO:0000256" key="2">
    <source>
        <dbReference type="ARBA" id="ARBA00005346"/>
    </source>
</evidence>
<keyword evidence="3" id="KW-1003">Cell membrane</keyword>
<feature type="transmembrane region" description="Helical" evidence="8">
    <location>
        <begin position="166"/>
        <end position="188"/>
    </location>
</feature>
<accession>A0A4R3JH16</accession>
<evidence type="ECO:0000313" key="10">
    <source>
        <dbReference type="EMBL" id="TCS64070.1"/>
    </source>
</evidence>
<evidence type="ECO:0000256" key="7">
    <source>
        <dbReference type="RuleBase" id="RU000320"/>
    </source>
</evidence>
<feature type="transmembrane region" description="Helical" evidence="8">
    <location>
        <begin position="109"/>
        <end position="127"/>
    </location>
</feature>